<dbReference type="GO" id="GO:0006633">
    <property type="term" value="P:fatty acid biosynthetic process"/>
    <property type="evidence" value="ECO:0007669"/>
    <property type="project" value="InterPro"/>
</dbReference>
<dbReference type="Gene3D" id="1.10.1200.10">
    <property type="entry name" value="ACP-like"/>
    <property type="match status" value="1"/>
</dbReference>
<evidence type="ECO:0000256" key="2">
    <source>
        <dbReference type="ARBA" id="ARBA00022450"/>
    </source>
</evidence>
<keyword evidence="2" id="KW-0596">Phosphopantetheine</keyword>
<evidence type="ECO:0000256" key="8">
    <source>
        <dbReference type="SAM" id="MobiDB-lite"/>
    </source>
</evidence>
<feature type="region of interest" description="Disordered" evidence="8">
    <location>
        <begin position="855"/>
        <end position="876"/>
    </location>
</feature>
<gene>
    <name evidence="11" type="ORF">EBN88_20435</name>
</gene>
<evidence type="ECO:0000313" key="11">
    <source>
        <dbReference type="EMBL" id="RMI36845.1"/>
    </source>
</evidence>
<dbReference type="Pfam" id="PF00698">
    <property type="entry name" value="Acyl_transf_1"/>
    <property type="match status" value="1"/>
</dbReference>
<dbReference type="GO" id="GO:0033068">
    <property type="term" value="P:macrolide biosynthetic process"/>
    <property type="evidence" value="ECO:0007669"/>
    <property type="project" value="UniProtKB-ARBA"/>
</dbReference>
<dbReference type="InterPro" id="IPR009081">
    <property type="entry name" value="PP-bd_ACP"/>
</dbReference>
<dbReference type="InterPro" id="IPR032821">
    <property type="entry name" value="PKS_assoc"/>
</dbReference>
<dbReference type="InterPro" id="IPR020806">
    <property type="entry name" value="PKS_PP-bd"/>
</dbReference>
<dbReference type="PANTHER" id="PTHR43775">
    <property type="entry name" value="FATTY ACID SYNTHASE"/>
    <property type="match status" value="1"/>
</dbReference>
<dbReference type="InterPro" id="IPR016039">
    <property type="entry name" value="Thiolase-like"/>
</dbReference>
<dbReference type="InterPro" id="IPR036736">
    <property type="entry name" value="ACP-like_sf"/>
</dbReference>
<evidence type="ECO:0000256" key="5">
    <source>
        <dbReference type="ARBA" id="ARBA00023194"/>
    </source>
</evidence>
<dbReference type="SMART" id="SM00827">
    <property type="entry name" value="PKS_AT"/>
    <property type="match status" value="1"/>
</dbReference>
<feature type="region of interest" description="Disordered" evidence="8">
    <location>
        <begin position="993"/>
        <end position="1018"/>
    </location>
</feature>
<dbReference type="SUPFAM" id="SSF52151">
    <property type="entry name" value="FabD/lysophospholipase-like"/>
    <property type="match status" value="1"/>
</dbReference>
<evidence type="ECO:0000313" key="12">
    <source>
        <dbReference type="Proteomes" id="UP000278673"/>
    </source>
</evidence>
<dbReference type="CDD" id="cd00833">
    <property type="entry name" value="PKS"/>
    <property type="match status" value="1"/>
</dbReference>
<dbReference type="InterPro" id="IPR015083">
    <property type="entry name" value="NorB/c/GfsB-D-like_docking"/>
</dbReference>
<dbReference type="GO" id="GO:0004315">
    <property type="term" value="F:3-oxoacyl-[acyl-carrier-protein] synthase activity"/>
    <property type="evidence" value="ECO:0007669"/>
    <property type="project" value="InterPro"/>
</dbReference>
<feature type="domain" description="Ketosynthase family 3 (KS3)" evidence="10">
    <location>
        <begin position="33"/>
        <end position="460"/>
    </location>
</feature>
<dbReference type="InterPro" id="IPR016035">
    <property type="entry name" value="Acyl_Trfase/lysoPLipase"/>
</dbReference>
<dbReference type="Gene3D" id="3.30.70.3290">
    <property type="match status" value="1"/>
</dbReference>
<evidence type="ECO:0000256" key="6">
    <source>
        <dbReference type="ARBA" id="ARBA00023268"/>
    </source>
</evidence>
<dbReference type="GO" id="GO:0004312">
    <property type="term" value="F:fatty acid synthase activity"/>
    <property type="evidence" value="ECO:0007669"/>
    <property type="project" value="TreeGrafter"/>
</dbReference>
<dbReference type="PROSITE" id="PS52004">
    <property type="entry name" value="KS3_2"/>
    <property type="match status" value="1"/>
</dbReference>
<dbReference type="InterPro" id="IPR014043">
    <property type="entry name" value="Acyl_transferase_dom"/>
</dbReference>
<dbReference type="Pfam" id="PF02801">
    <property type="entry name" value="Ketoacyl-synt_C"/>
    <property type="match status" value="1"/>
</dbReference>
<dbReference type="InterPro" id="IPR016036">
    <property type="entry name" value="Malonyl_transacylase_ACP-bd"/>
</dbReference>
<organism evidence="11 12">
    <name type="scientific">Streptomyces triticirhizae</name>
    <dbReference type="NCBI Taxonomy" id="2483353"/>
    <lineage>
        <taxon>Bacteria</taxon>
        <taxon>Bacillati</taxon>
        <taxon>Actinomycetota</taxon>
        <taxon>Actinomycetes</taxon>
        <taxon>Kitasatosporales</taxon>
        <taxon>Streptomycetaceae</taxon>
        <taxon>Streptomyces</taxon>
    </lineage>
</organism>
<evidence type="ECO:0000256" key="4">
    <source>
        <dbReference type="ARBA" id="ARBA00022679"/>
    </source>
</evidence>
<protein>
    <submittedName>
        <fullName evidence="11">Acyltransferase domain-containing protein</fullName>
    </submittedName>
</protein>
<dbReference type="PANTHER" id="PTHR43775:SF51">
    <property type="entry name" value="INACTIVE PHENOLPHTHIOCEROL SYNTHESIS POLYKETIDE SYNTHASE TYPE I PKS1-RELATED"/>
    <property type="match status" value="1"/>
</dbReference>
<dbReference type="Pfam" id="PF08990">
    <property type="entry name" value="Docking"/>
    <property type="match status" value="1"/>
</dbReference>
<keyword evidence="7 11" id="KW-0012">Acyltransferase</keyword>
<comment type="cofactor">
    <cofactor evidence="1">
        <name>pantetheine 4'-phosphate</name>
        <dbReference type="ChEBI" id="CHEBI:47942"/>
    </cofactor>
</comment>
<evidence type="ECO:0000259" key="9">
    <source>
        <dbReference type="PROSITE" id="PS50075"/>
    </source>
</evidence>
<dbReference type="FunFam" id="3.40.47.10:FF:000019">
    <property type="entry name" value="Polyketide synthase type I"/>
    <property type="match status" value="1"/>
</dbReference>
<dbReference type="Pfam" id="PF00109">
    <property type="entry name" value="ketoacyl-synt"/>
    <property type="match status" value="1"/>
</dbReference>
<keyword evidence="6" id="KW-0511">Multifunctional enzyme</keyword>
<dbReference type="GO" id="GO:0031177">
    <property type="term" value="F:phosphopantetheine binding"/>
    <property type="evidence" value="ECO:0007669"/>
    <property type="project" value="InterPro"/>
</dbReference>
<proteinExistence type="predicted"/>
<dbReference type="AlphaFoldDB" id="A0A3M2LL93"/>
<dbReference type="PROSITE" id="PS00606">
    <property type="entry name" value="KS3_1"/>
    <property type="match status" value="1"/>
</dbReference>
<dbReference type="SUPFAM" id="SSF53901">
    <property type="entry name" value="Thiolase-like"/>
    <property type="match status" value="1"/>
</dbReference>
<dbReference type="Gene3D" id="6.10.140.1830">
    <property type="match status" value="1"/>
</dbReference>
<dbReference type="Pfam" id="PF16197">
    <property type="entry name" value="KAsynt_C_assoc"/>
    <property type="match status" value="1"/>
</dbReference>
<dbReference type="InterPro" id="IPR014031">
    <property type="entry name" value="Ketoacyl_synth_C"/>
</dbReference>
<evidence type="ECO:0000256" key="3">
    <source>
        <dbReference type="ARBA" id="ARBA00022553"/>
    </source>
</evidence>
<dbReference type="InterPro" id="IPR050091">
    <property type="entry name" value="PKS_NRPS_Biosynth_Enz"/>
</dbReference>
<dbReference type="Proteomes" id="UP000278673">
    <property type="component" value="Unassembled WGS sequence"/>
</dbReference>
<reference evidence="11 12" key="1">
    <citation type="submission" date="2018-10" db="EMBL/GenBank/DDBJ databases">
        <title>Isolation, diversity and antifungal activity of actinobacteria from wheat.</title>
        <authorList>
            <person name="Han C."/>
        </authorList>
    </citation>
    <scope>NUCLEOTIDE SEQUENCE [LARGE SCALE GENOMIC DNA]</scope>
    <source>
        <strain evidence="11 12">NEAU-YY642</strain>
    </source>
</reference>
<keyword evidence="3" id="KW-0597">Phosphoprotein</keyword>
<feature type="compositionally biased region" description="Basic and acidic residues" evidence="8">
    <location>
        <begin position="857"/>
        <end position="866"/>
    </location>
</feature>
<dbReference type="SUPFAM" id="SSF55048">
    <property type="entry name" value="Probable ACP-binding domain of malonyl-CoA ACP transacylase"/>
    <property type="match status" value="1"/>
</dbReference>
<dbReference type="InterPro" id="IPR014030">
    <property type="entry name" value="Ketoacyl_synth_N"/>
</dbReference>
<feature type="compositionally biased region" description="Gly residues" evidence="8">
    <location>
        <begin position="998"/>
        <end position="1018"/>
    </location>
</feature>
<name>A0A3M2LL93_9ACTN</name>
<comment type="caution">
    <text evidence="11">The sequence shown here is derived from an EMBL/GenBank/DDBJ whole genome shotgun (WGS) entry which is preliminary data.</text>
</comment>
<dbReference type="Gene3D" id="3.40.366.10">
    <property type="entry name" value="Malonyl-Coenzyme A Acyl Carrier Protein, domain 2"/>
    <property type="match status" value="1"/>
</dbReference>
<dbReference type="InterPro" id="IPR018201">
    <property type="entry name" value="Ketoacyl_synth_AS"/>
</dbReference>
<sequence>MTEEERLLDYLKWTTIELRETRDRLDELAERGHEPIAIVGMSCAYPGGVRSPAELWELVANGRDAISDFPTDRGWDLDGLYDPDPEATGKCYVREGGFLHDAGDFDAGHFGITPREALAIDPQHRLLLEAAWEAVESSGTDPRSLAGSRTGVFTGVMYNDYGSRPRPAPPELEGHIGSGSAPSIASGRIAYTFGLHGPALTVDTACSSSLVALHLACQALRRGECVQALAGGVTVMSTPGVFVEFSRQRGLSPDGRCRSFSADADGTGWAEGVGMVLLERLSDARRHGHRVLATVLGSAVNQDGTSNGLTAPNGSAQRQVIVDALADARVAADDVDVVEAHGTGTALGDPIEVQAIQAVYGRRDPERPLWLGSLKSNIGHAQAAAGVGGVIKMVRALHAEQLPRTLHAEEPTPHVDWSAGTVRLLNEARPWPARPDGTPRLAGVSSFGISGTNAHVILAEAPATEPNEEPVAAPAPHPGTVIWPVSGRTPAALRDQAARLHRHLAAHPDADPAAVARTLLTGRTLFDHRAAAVGRDRAELLDGLARIAAGTEGRQAVTGSPNASGATPLAVLFSGQGSQRPGMGRELYDAYPVFAKALDEVCDHFTPQLPVPLREVLFSEDERAGLRDTLYAQAGIFAVETALFRLFESFGVRPELVGGHSIGELTAAHVAGVWSLPDAVALVAARGRLMRALPAHAGAMLAVNATEDEVAPVLEAVAGRVSVAAVNGPRSVVVSGDLAAIDEMAAHWRGQGRRTKRLRVSHAFHSPHMDGMLDEFRAVAESLTYHPPTLALVSNLTGDAAPAAITGADYWVRHVREPVRFHAGVEWLAARGARTFLELGPDSVLTPMVSECLAEGEGPRDGRARDGGAPPQVVPTLHRDRPEAVGVVTALARLHVSGVPFDLAATLGEVATPPVALPTYAFQRRTYWLPTGPAADGSAAGEGAALQPAFWRAVRAADVEGAAEALGVAPDAPLSSVLTALAARLEAARVALPEAGPDGEGNEAGDGSSDGAGGGRLAGLGPEERRAALLSLILDAARDIMGADSADEISPAAALLDLGFTSIMAVELRNRLTQATGLELSPAVVYDHPTFDELAAFVHASLPEPVPAG</sequence>
<dbReference type="PROSITE" id="PS50075">
    <property type="entry name" value="CARRIER"/>
    <property type="match status" value="1"/>
</dbReference>
<evidence type="ECO:0000259" key="10">
    <source>
        <dbReference type="PROSITE" id="PS52004"/>
    </source>
</evidence>
<dbReference type="Pfam" id="PF00550">
    <property type="entry name" value="PP-binding"/>
    <property type="match status" value="1"/>
</dbReference>
<dbReference type="SMART" id="SM00825">
    <property type="entry name" value="PKS_KS"/>
    <property type="match status" value="1"/>
</dbReference>
<accession>A0A3M2LL93</accession>
<dbReference type="SMART" id="SM00823">
    <property type="entry name" value="PKS_PP"/>
    <property type="match status" value="1"/>
</dbReference>
<evidence type="ECO:0000256" key="1">
    <source>
        <dbReference type="ARBA" id="ARBA00001957"/>
    </source>
</evidence>
<dbReference type="SUPFAM" id="SSF47336">
    <property type="entry name" value="ACP-like"/>
    <property type="match status" value="1"/>
</dbReference>
<keyword evidence="4 11" id="KW-0808">Transferase</keyword>
<evidence type="ECO:0000256" key="7">
    <source>
        <dbReference type="ARBA" id="ARBA00023315"/>
    </source>
</evidence>
<dbReference type="EMBL" id="RFFJ01000130">
    <property type="protein sequence ID" value="RMI36845.1"/>
    <property type="molecule type" value="Genomic_DNA"/>
</dbReference>
<keyword evidence="12" id="KW-1185">Reference proteome</keyword>
<dbReference type="InterPro" id="IPR020841">
    <property type="entry name" value="PKS_Beta-ketoAc_synthase_dom"/>
</dbReference>
<dbReference type="SMART" id="SM01294">
    <property type="entry name" value="PKS_PP_betabranch"/>
    <property type="match status" value="1"/>
</dbReference>
<dbReference type="FunFam" id="3.40.366.10:FF:000002">
    <property type="entry name" value="Probable polyketide synthase 2"/>
    <property type="match status" value="1"/>
</dbReference>
<dbReference type="InterPro" id="IPR001227">
    <property type="entry name" value="Ac_transferase_dom_sf"/>
</dbReference>
<feature type="domain" description="Carrier" evidence="9">
    <location>
        <begin position="1027"/>
        <end position="1102"/>
    </location>
</feature>
<keyword evidence="5" id="KW-0045">Antibiotic biosynthesis</keyword>
<dbReference type="Gene3D" id="3.40.47.10">
    <property type="match status" value="1"/>
</dbReference>